<name>A0A450UK72_9GAMM</name>
<sequence length="165" mass="18378">MDQFEQKLALSFRYRENENPEKADARAKTHPLSVQARSASMFRLHGPAAPGIEANRGIDSGGIEPDLVDVVLRIAMFFDCGLDIKRNGIDANFGNSTPWTGDISSYGSAKPVTKKAWNADYRNSLARPELNCLRSPKKAPVELESEAQPNQFRDENKDLFADVCY</sequence>
<gene>
    <name evidence="1" type="ORF">BECKLFY1418B_GA0070995_104024</name>
</gene>
<organism evidence="1">
    <name type="scientific">Candidatus Kentrum sp. LFY</name>
    <dbReference type="NCBI Taxonomy" id="2126342"/>
    <lineage>
        <taxon>Bacteria</taxon>
        <taxon>Pseudomonadati</taxon>
        <taxon>Pseudomonadota</taxon>
        <taxon>Gammaproteobacteria</taxon>
        <taxon>Candidatus Kentrum</taxon>
    </lineage>
</organism>
<reference evidence="1" key="1">
    <citation type="submission" date="2019-02" db="EMBL/GenBank/DDBJ databases">
        <authorList>
            <person name="Gruber-Vodicka R. H."/>
            <person name="Seah K. B. B."/>
        </authorList>
    </citation>
    <scope>NUCLEOTIDE SEQUENCE</scope>
    <source>
        <strain evidence="1">BECK_M7</strain>
    </source>
</reference>
<accession>A0A450UK72</accession>
<protein>
    <submittedName>
        <fullName evidence="1">Uncharacterized protein</fullName>
    </submittedName>
</protein>
<evidence type="ECO:0000313" key="1">
    <source>
        <dbReference type="EMBL" id="VFJ92949.1"/>
    </source>
</evidence>
<dbReference type="EMBL" id="CAADFF010000040">
    <property type="protein sequence ID" value="VFJ92949.1"/>
    <property type="molecule type" value="Genomic_DNA"/>
</dbReference>
<dbReference type="AlphaFoldDB" id="A0A450UK72"/>
<proteinExistence type="predicted"/>